<feature type="transmembrane region" description="Helical" evidence="1">
    <location>
        <begin position="252"/>
        <end position="274"/>
    </location>
</feature>
<evidence type="ECO:0000313" key="3">
    <source>
        <dbReference type="Proteomes" id="UP001597280"/>
    </source>
</evidence>
<dbReference type="Proteomes" id="UP001597280">
    <property type="component" value="Unassembled WGS sequence"/>
</dbReference>
<dbReference type="EMBL" id="JBHUFL010000003">
    <property type="protein sequence ID" value="MFD1836512.1"/>
    <property type="molecule type" value="Genomic_DNA"/>
</dbReference>
<reference evidence="3" key="1">
    <citation type="journal article" date="2019" name="Int. J. Syst. Evol. Microbiol.">
        <title>The Global Catalogue of Microorganisms (GCM) 10K type strain sequencing project: providing services to taxonomists for standard genome sequencing and annotation.</title>
        <authorList>
            <consortium name="The Broad Institute Genomics Platform"/>
            <consortium name="The Broad Institute Genome Sequencing Center for Infectious Disease"/>
            <person name="Wu L."/>
            <person name="Ma J."/>
        </authorList>
    </citation>
    <scope>NUCLEOTIDE SEQUENCE [LARGE SCALE GENOMIC DNA]</scope>
    <source>
        <strain evidence="3">JCM 11650</strain>
    </source>
</reference>
<organism evidence="2 3">
    <name type="scientific">Brachybacterium rhamnosum</name>
    <dbReference type="NCBI Taxonomy" id="173361"/>
    <lineage>
        <taxon>Bacteria</taxon>
        <taxon>Bacillati</taxon>
        <taxon>Actinomycetota</taxon>
        <taxon>Actinomycetes</taxon>
        <taxon>Micrococcales</taxon>
        <taxon>Dermabacteraceae</taxon>
        <taxon>Brachybacterium</taxon>
    </lineage>
</organism>
<keyword evidence="3" id="KW-1185">Reference proteome</keyword>
<feature type="transmembrane region" description="Helical" evidence="1">
    <location>
        <begin position="340"/>
        <end position="362"/>
    </location>
</feature>
<sequence>MSTDWILPTLLAAALLSAPGLLLLRAGGARIAVSLGAAPPVTVLLTVLAGAALKLVGLPWSPVTATGSLVLAVLVVLLVRALLRRRRASTAADGAGERERRPLRARVLDGLPVLVAAVTGLATAAGARAGMGTIDTLNGSYDSFFHLAAIEFVREDGDAFLLTALQGIYHEPTFYPAAWDVLTALLPFGPVTSANAMALAMLALLPAALAAMTGLLLGPATPPLERRVLTAASALCAPLFLSLPVITLVMGLWPFVLGSLCLPVALGALWRIAAVLPAPGRLRAELPQAAGTLLLGTVLLAGAVLAHPSNVFSLGAAVLAALLARAVVDVLGTAHRRRGVRLLVALAALAVLYAAGSGVLLASMDLTTTSPWGWPALLVSVLIDRPRLTVLPVQPWPVLVPWLLAALGLLAGLRSRRTEPAAVALAASATALLGVVLALSILTNVPSPLARAWVNPWYGARERIAPLLLCGVTLLAMLGLRALLRRDRGGEGRRWRTPVAAALLGATAVGAVAVPDRLPFVGSLAYTAYGVQLAPYVTPRERAFIERSAAELPGGAVVIGNPRDGEALYWSLGGVETVFPTLAEPQTLDSRRAARYLDEAATNPDVCESWKKVGADHLYVDTSAESGEAIAPGPSELWEGLQEIPQDRLVLVDRDGPYALYRIEPLC</sequence>
<gene>
    <name evidence="2" type="ORF">ACFSDA_15710</name>
</gene>
<feature type="transmembrane region" description="Helical" evidence="1">
    <location>
        <begin position="286"/>
        <end position="305"/>
    </location>
</feature>
<feature type="transmembrane region" description="Helical" evidence="1">
    <location>
        <begin position="495"/>
        <end position="514"/>
    </location>
</feature>
<feature type="transmembrane region" description="Helical" evidence="1">
    <location>
        <begin position="228"/>
        <end position="246"/>
    </location>
</feature>
<feature type="transmembrane region" description="Helical" evidence="1">
    <location>
        <begin position="396"/>
        <end position="413"/>
    </location>
</feature>
<keyword evidence="1" id="KW-0472">Membrane</keyword>
<proteinExistence type="predicted"/>
<evidence type="ECO:0000313" key="2">
    <source>
        <dbReference type="EMBL" id="MFD1836512.1"/>
    </source>
</evidence>
<feature type="transmembrane region" description="Helical" evidence="1">
    <location>
        <begin position="463"/>
        <end position="483"/>
    </location>
</feature>
<feature type="transmembrane region" description="Helical" evidence="1">
    <location>
        <begin position="31"/>
        <end position="53"/>
    </location>
</feature>
<dbReference type="RefSeq" id="WP_343906024.1">
    <property type="nucleotide sequence ID" value="NZ_BAAAIS010000003.1"/>
</dbReference>
<keyword evidence="1" id="KW-0812">Transmembrane</keyword>
<keyword evidence="1" id="KW-1133">Transmembrane helix</keyword>
<feature type="transmembrane region" description="Helical" evidence="1">
    <location>
        <begin position="196"/>
        <end position="216"/>
    </location>
</feature>
<feature type="transmembrane region" description="Helical" evidence="1">
    <location>
        <begin position="65"/>
        <end position="83"/>
    </location>
</feature>
<comment type="caution">
    <text evidence="2">The sequence shown here is derived from an EMBL/GenBank/DDBJ whole genome shotgun (WGS) entry which is preliminary data.</text>
</comment>
<feature type="transmembrane region" description="Helical" evidence="1">
    <location>
        <begin position="107"/>
        <end position="127"/>
    </location>
</feature>
<accession>A0ABW4Q2A0</accession>
<evidence type="ECO:0000256" key="1">
    <source>
        <dbReference type="SAM" id="Phobius"/>
    </source>
</evidence>
<feature type="transmembrane region" description="Helical" evidence="1">
    <location>
        <begin position="6"/>
        <end position="24"/>
    </location>
</feature>
<dbReference type="Pfam" id="PF20176">
    <property type="entry name" value="DUF6541"/>
    <property type="match status" value="1"/>
</dbReference>
<feature type="transmembrane region" description="Helical" evidence="1">
    <location>
        <begin position="311"/>
        <end position="328"/>
    </location>
</feature>
<protein>
    <submittedName>
        <fullName evidence="2">DUF6541 family protein</fullName>
    </submittedName>
</protein>
<feature type="transmembrane region" description="Helical" evidence="1">
    <location>
        <begin position="420"/>
        <end position="443"/>
    </location>
</feature>
<name>A0ABW4Q2A0_9MICO</name>
<dbReference type="InterPro" id="IPR046671">
    <property type="entry name" value="DUF6541"/>
</dbReference>